<organism evidence="6 7">
    <name type="scientific">Candidatus Eubacterium avistercoris</name>
    <dbReference type="NCBI Taxonomy" id="2838567"/>
    <lineage>
        <taxon>Bacteria</taxon>
        <taxon>Bacillati</taxon>
        <taxon>Bacillota</taxon>
        <taxon>Clostridia</taxon>
        <taxon>Eubacteriales</taxon>
        <taxon>Eubacteriaceae</taxon>
        <taxon>Eubacterium</taxon>
    </lineage>
</organism>
<dbReference type="SUPFAM" id="SSF52540">
    <property type="entry name" value="P-loop containing nucleoside triphosphate hydrolases"/>
    <property type="match status" value="1"/>
</dbReference>
<dbReference type="GO" id="GO:0005524">
    <property type="term" value="F:ATP binding"/>
    <property type="evidence" value="ECO:0007669"/>
    <property type="project" value="UniProtKB-KW"/>
</dbReference>
<keyword evidence="3" id="KW-0547">Nucleotide-binding</keyword>
<dbReference type="InterPro" id="IPR050107">
    <property type="entry name" value="ABC_carbohydrate_import_ATPase"/>
</dbReference>
<name>A0A9D2IGK1_9FIRM</name>
<evidence type="ECO:0000313" key="7">
    <source>
        <dbReference type="Proteomes" id="UP000824024"/>
    </source>
</evidence>
<keyword evidence="1" id="KW-0813">Transport</keyword>
<dbReference type="InterPro" id="IPR017871">
    <property type="entry name" value="ABC_transporter-like_CS"/>
</dbReference>
<dbReference type="AlphaFoldDB" id="A0A9D2IGK1"/>
<dbReference type="Proteomes" id="UP000824024">
    <property type="component" value="Unassembled WGS sequence"/>
</dbReference>
<evidence type="ECO:0000256" key="2">
    <source>
        <dbReference type="ARBA" id="ARBA00022737"/>
    </source>
</evidence>
<reference evidence="6" key="2">
    <citation type="submission" date="2021-04" db="EMBL/GenBank/DDBJ databases">
        <authorList>
            <person name="Gilroy R."/>
        </authorList>
    </citation>
    <scope>NUCLEOTIDE SEQUENCE</scope>
    <source>
        <strain evidence="6">CHK192-9172</strain>
    </source>
</reference>
<reference evidence="6" key="1">
    <citation type="journal article" date="2021" name="PeerJ">
        <title>Extensive microbial diversity within the chicken gut microbiome revealed by metagenomics and culture.</title>
        <authorList>
            <person name="Gilroy R."/>
            <person name="Ravi A."/>
            <person name="Getino M."/>
            <person name="Pursley I."/>
            <person name="Horton D.L."/>
            <person name="Alikhan N.F."/>
            <person name="Baker D."/>
            <person name="Gharbi K."/>
            <person name="Hall N."/>
            <person name="Watson M."/>
            <person name="Adriaenssens E.M."/>
            <person name="Foster-Nyarko E."/>
            <person name="Jarju S."/>
            <person name="Secka A."/>
            <person name="Antonio M."/>
            <person name="Oren A."/>
            <person name="Chaudhuri R.R."/>
            <person name="La Ragione R."/>
            <person name="Hildebrand F."/>
            <person name="Pallen M.J."/>
        </authorList>
    </citation>
    <scope>NUCLEOTIDE SEQUENCE</scope>
    <source>
        <strain evidence="6">CHK192-9172</strain>
    </source>
</reference>
<evidence type="ECO:0000256" key="3">
    <source>
        <dbReference type="ARBA" id="ARBA00022741"/>
    </source>
</evidence>
<evidence type="ECO:0000256" key="4">
    <source>
        <dbReference type="ARBA" id="ARBA00022840"/>
    </source>
</evidence>
<dbReference type="Gene3D" id="3.40.50.300">
    <property type="entry name" value="P-loop containing nucleotide triphosphate hydrolases"/>
    <property type="match status" value="1"/>
</dbReference>
<gene>
    <name evidence="6" type="ORF">IAA08_10125</name>
</gene>
<dbReference type="PANTHER" id="PTHR43790">
    <property type="entry name" value="CARBOHYDRATE TRANSPORT ATP-BINDING PROTEIN MG119-RELATED"/>
    <property type="match status" value="1"/>
</dbReference>
<dbReference type="InterPro" id="IPR003439">
    <property type="entry name" value="ABC_transporter-like_ATP-bd"/>
</dbReference>
<comment type="caution">
    <text evidence="6">The sequence shown here is derived from an EMBL/GenBank/DDBJ whole genome shotgun (WGS) entry which is preliminary data.</text>
</comment>
<dbReference type="EMBL" id="DXCH01000273">
    <property type="protein sequence ID" value="HIZ08275.1"/>
    <property type="molecule type" value="Genomic_DNA"/>
</dbReference>
<protein>
    <submittedName>
        <fullName evidence="6">ATP-binding cassette domain-containing protein</fullName>
    </submittedName>
</protein>
<keyword evidence="4 6" id="KW-0067">ATP-binding</keyword>
<feature type="non-terminal residue" evidence="6">
    <location>
        <position position="1"/>
    </location>
</feature>
<dbReference type="InterPro" id="IPR027417">
    <property type="entry name" value="P-loop_NTPase"/>
</dbReference>
<keyword evidence="2" id="KW-0677">Repeat</keyword>
<dbReference type="GO" id="GO:0016887">
    <property type="term" value="F:ATP hydrolysis activity"/>
    <property type="evidence" value="ECO:0007669"/>
    <property type="project" value="InterPro"/>
</dbReference>
<evidence type="ECO:0000256" key="1">
    <source>
        <dbReference type="ARBA" id="ARBA00022448"/>
    </source>
</evidence>
<dbReference type="Pfam" id="PF00005">
    <property type="entry name" value="ABC_tran"/>
    <property type="match status" value="1"/>
</dbReference>
<dbReference type="PANTHER" id="PTHR43790:SF9">
    <property type="entry name" value="GALACTOFURANOSE TRANSPORTER ATP-BINDING PROTEIN YTFR"/>
    <property type="match status" value="1"/>
</dbReference>
<evidence type="ECO:0000313" key="6">
    <source>
        <dbReference type="EMBL" id="HIZ08275.1"/>
    </source>
</evidence>
<evidence type="ECO:0000259" key="5">
    <source>
        <dbReference type="Pfam" id="PF00005"/>
    </source>
</evidence>
<accession>A0A9D2IGK1</accession>
<proteinExistence type="predicted"/>
<dbReference type="PROSITE" id="PS00211">
    <property type="entry name" value="ABC_TRANSPORTER_1"/>
    <property type="match status" value="1"/>
</dbReference>
<feature type="domain" description="ABC transporter" evidence="5">
    <location>
        <begin position="33"/>
        <end position="81"/>
    </location>
</feature>
<sequence>ILKQSIRFNVSLASLSRILKFGILSPKKEKGIVRQLSQELRIKAESIENPANSLSGGNQQKVVLAKWLATKPSVLILDEPTRGVDVGARYEIYTIMKDLAAAGHTIIMISSDLPEVIGMSDRVYVMYEGKLTGEIKKEELSEESIMRYAAGIA</sequence>